<evidence type="ECO:0000256" key="5">
    <source>
        <dbReference type="ARBA" id="ARBA00022908"/>
    </source>
</evidence>
<dbReference type="InterPro" id="IPR013762">
    <property type="entry name" value="Integrase-like_cat_sf"/>
</dbReference>
<evidence type="ECO:0000256" key="4">
    <source>
        <dbReference type="ARBA" id="ARBA00022829"/>
    </source>
</evidence>
<dbReference type="InterPro" id="IPR011010">
    <property type="entry name" value="DNA_brk_join_enz"/>
</dbReference>
<gene>
    <name evidence="11" type="primary">xerC_22</name>
    <name evidence="11" type="ORF">SDC9_18282</name>
</gene>
<dbReference type="SUPFAM" id="SSF56349">
    <property type="entry name" value="DNA breaking-rejoining enzymes"/>
    <property type="match status" value="1"/>
</dbReference>
<dbReference type="PANTHER" id="PTHR30349:SF77">
    <property type="entry name" value="TYROSINE RECOMBINASE XERC"/>
    <property type="match status" value="1"/>
</dbReference>
<evidence type="ECO:0000256" key="8">
    <source>
        <dbReference type="ARBA" id="ARBA00023306"/>
    </source>
</evidence>
<dbReference type="GO" id="GO:0006310">
    <property type="term" value="P:DNA recombination"/>
    <property type="evidence" value="ECO:0007669"/>
    <property type="project" value="UniProtKB-KW"/>
</dbReference>
<evidence type="ECO:0000313" key="11">
    <source>
        <dbReference type="EMBL" id="MPL72497.1"/>
    </source>
</evidence>
<feature type="domain" description="Core-binding (CB)" evidence="10">
    <location>
        <begin position="1"/>
        <end position="84"/>
    </location>
</feature>
<dbReference type="GO" id="GO:0005737">
    <property type="term" value="C:cytoplasm"/>
    <property type="evidence" value="ECO:0007669"/>
    <property type="project" value="UniProtKB-SubCell"/>
</dbReference>
<dbReference type="Pfam" id="PF02899">
    <property type="entry name" value="Phage_int_SAM_1"/>
    <property type="match status" value="1"/>
</dbReference>
<dbReference type="GO" id="GO:0007059">
    <property type="term" value="P:chromosome segregation"/>
    <property type="evidence" value="ECO:0007669"/>
    <property type="project" value="UniProtKB-KW"/>
</dbReference>
<reference evidence="11" key="1">
    <citation type="submission" date="2019-08" db="EMBL/GenBank/DDBJ databases">
        <authorList>
            <person name="Kucharzyk K."/>
            <person name="Murdoch R.W."/>
            <person name="Higgins S."/>
            <person name="Loffler F."/>
        </authorList>
    </citation>
    <scope>NUCLEOTIDE SEQUENCE</scope>
</reference>
<keyword evidence="7" id="KW-0233">DNA recombination</keyword>
<organism evidence="11">
    <name type="scientific">bioreactor metagenome</name>
    <dbReference type="NCBI Taxonomy" id="1076179"/>
    <lineage>
        <taxon>unclassified sequences</taxon>
        <taxon>metagenomes</taxon>
        <taxon>ecological metagenomes</taxon>
    </lineage>
</organism>
<evidence type="ECO:0000256" key="7">
    <source>
        <dbReference type="ARBA" id="ARBA00023172"/>
    </source>
</evidence>
<evidence type="ECO:0000256" key="2">
    <source>
        <dbReference type="ARBA" id="ARBA00022490"/>
    </source>
</evidence>
<dbReference type="InterPro" id="IPR002104">
    <property type="entry name" value="Integrase_catalytic"/>
</dbReference>
<dbReference type="Gene3D" id="1.10.443.10">
    <property type="entry name" value="Intergrase catalytic core"/>
    <property type="match status" value="1"/>
</dbReference>
<dbReference type="InterPro" id="IPR004107">
    <property type="entry name" value="Integrase_SAM-like_N"/>
</dbReference>
<keyword evidence="2" id="KW-0963">Cytoplasm</keyword>
<evidence type="ECO:0000259" key="9">
    <source>
        <dbReference type="PROSITE" id="PS51898"/>
    </source>
</evidence>
<dbReference type="Gene3D" id="1.10.150.130">
    <property type="match status" value="1"/>
</dbReference>
<dbReference type="GO" id="GO:0003677">
    <property type="term" value="F:DNA binding"/>
    <property type="evidence" value="ECO:0007669"/>
    <property type="project" value="UniProtKB-KW"/>
</dbReference>
<evidence type="ECO:0000256" key="1">
    <source>
        <dbReference type="ARBA" id="ARBA00004496"/>
    </source>
</evidence>
<keyword evidence="6" id="KW-0238">DNA-binding</keyword>
<dbReference type="PROSITE" id="PS51898">
    <property type="entry name" value="TYR_RECOMBINASE"/>
    <property type="match status" value="1"/>
</dbReference>
<dbReference type="EMBL" id="VSSQ01000066">
    <property type="protein sequence ID" value="MPL72497.1"/>
    <property type="molecule type" value="Genomic_DNA"/>
</dbReference>
<evidence type="ECO:0000256" key="3">
    <source>
        <dbReference type="ARBA" id="ARBA00022618"/>
    </source>
</evidence>
<keyword evidence="4" id="KW-0159">Chromosome partition</keyword>
<comment type="subcellular location">
    <subcellularLocation>
        <location evidence="1">Cytoplasm</location>
    </subcellularLocation>
</comment>
<keyword evidence="5" id="KW-0229">DNA integration</keyword>
<dbReference type="GO" id="GO:0015074">
    <property type="term" value="P:DNA integration"/>
    <property type="evidence" value="ECO:0007669"/>
    <property type="project" value="UniProtKB-KW"/>
</dbReference>
<feature type="domain" description="Tyr recombinase" evidence="9">
    <location>
        <begin position="105"/>
        <end position="289"/>
    </location>
</feature>
<sequence length="299" mass="34072">MVVEEFIDYIGIQKRYSKRTLHLYSDYVKELREFISPEGDDEFLGELKPQVIRGFISAGLESGLSSRTVNLKLSAISSFCNYLQRAGKIEANPVKKVHRPKSSAKLPLFYTENSLANYLSNEVENGNFLSLRDRTMVLLLYTTGIRRAELASMNISQWDKERRVIRVNGKGDKEREIPVTEELDKALKIYEAEMKEFYSENRYDKLFLTDSGQPLYLSFVNKVVKRELSSVKGFTGKKSPHVLRHSIATHLLNNGADLNSIKEVLGHSSLAATQVYTHNSFEQMKKIFLTAHPRAKKGG</sequence>
<keyword evidence="3" id="KW-0132">Cell division</keyword>
<proteinExistence type="predicted"/>
<dbReference type="InterPro" id="IPR010998">
    <property type="entry name" value="Integrase_recombinase_N"/>
</dbReference>
<evidence type="ECO:0000259" key="10">
    <source>
        <dbReference type="PROSITE" id="PS51900"/>
    </source>
</evidence>
<dbReference type="Pfam" id="PF00589">
    <property type="entry name" value="Phage_integrase"/>
    <property type="match status" value="1"/>
</dbReference>
<keyword evidence="8" id="KW-0131">Cell cycle</keyword>
<dbReference type="PANTHER" id="PTHR30349">
    <property type="entry name" value="PHAGE INTEGRASE-RELATED"/>
    <property type="match status" value="1"/>
</dbReference>
<dbReference type="InterPro" id="IPR050090">
    <property type="entry name" value="Tyrosine_recombinase_XerCD"/>
</dbReference>
<protein>
    <submittedName>
        <fullName evidence="11">Tyrosine recombinase XerC</fullName>
    </submittedName>
</protein>
<dbReference type="AlphaFoldDB" id="A0A644U1D0"/>
<dbReference type="PROSITE" id="PS51900">
    <property type="entry name" value="CB"/>
    <property type="match status" value="1"/>
</dbReference>
<accession>A0A644U1D0</accession>
<comment type="caution">
    <text evidence="11">The sequence shown here is derived from an EMBL/GenBank/DDBJ whole genome shotgun (WGS) entry which is preliminary data.</text>
</comment>
<evidence type="ECO:0000256" key="6">
    <source>
        <dbReference type="ARBA" id="ARBA00023125"/>
    </source>
</evidence>
<dbReference type="GO" id="GO:0051301">
    <property type="term" value="P:cell division"/>
    <property type="evidence" value="ECO:0007669"/>
    <property type="project" value="UniProtKB-KW"/>
</dbReference>
<name>A0A644U1D0_9ZZZZ</name>
<dbReference type="InterPro" id="IPR044068">
    <property type="entry name" value="CB"/>
</dbReference>